<name>A0A160TBZ4_9ZZZZ</name>
<protein>
    <submittedName>
        <fullName evidence="2">TolA protein</fullName>
    </submittedName>
</protein>
<dbReference type="AlphaFoldDB" id="A0A160TBZ4"/>
<organism evidence="2">
    <name type="scientific">hydrothermal vent metagenome</name>
    <dbReference type="NCBI Taxonomy" id="652676"/>
    <lineage>
        <taxon>unclassified sequences</taxon>
        <taxon>metagenomes</taxon>
        <taxon>ecological metagenomes</taxon>
    </lineage>
</organism>
<feature type="region of interest" description="Disordered" evidence="1">
    <location>
        <begin position="162"/>
        <end position="219"/>
    </location>
</feature>
<sequence length="378" mass="41489">MNKIALFVTTFFIGLQVNAATPEQLDSLLNEIDQDIAAQRLSAPVGNNALEKIEAFRGDAPFDFRVVPLTYRWGESYVELANRAIAGGQFDKAQGYLDKVWPVASLTPGLEEAQRVIDDAIASGMAKPVAVAAVSAPTKAELEHQRQLAEAAEKEKQRLQADYQRKKQEEQKAAEEKARKELAEQQRQQQLERERRAANEQKLKEQRLAQQTAKAKAASAPAKVVVDDIEDELLNTKPKSAPVKAVAKVAPVVAPKAAAKPTVTTLASAASVAAAWADAKEDSEPIARYDIPTEDLANRSRDIADNMNGACQAMVDNDASVVIHAADKSDYRWLAVRLTLCTRRIDRSYRLRHSHEVLSGGAPFLTLHPARDTALIRQ</sequence>
<proteinExistence type="predicted"/>
<evidence type="ECO:0000313" key="2">
    <source>
        <dbReference type="EMBL" id="CUS40189.1"/>
    </source>
</evidence>
<feature type="compositionally biased region" description="Basic and acidic residues" evidence="1">
    <location>
        <begin position="162"/>
        <end position="207"/>
    </location>
</feature>
<dbReference type="EMBL" id="CZQC01000005">
    <property type="protein sequence ID" value="CUS40189.1"/>
    <property type="molecule type" value="Genomic_DNA"/>
</dbReference>
<accession>A0A160TBZ4</accession>
<evidence type="ECO:0000256" key="1">
    <source>
        <dbReference type="SAM" id="MobiDB-lite"/>
    </source>
</evidence>
<reference evidence="2" key="1">
    <citation type="submission" date="2015-10" db="EMBL/GenBank/DDBJ databases">
        <authorList>
            <person name="Gilbert D.G."/>
        </authorList>
    </citation>
    <scope>NUCLEOTIDE SEQUENCE</scope>
</reference>
<gene>
    <name evidence="2" type="ORF">MGWOODY_Tha880</name>
</gene>